<reference evidence="1" key="2">
    <citation type="submission" date="2018-07" db="EMBL/GenBank/DDBJ databases">
        <authorList>
            <consortium name="NCBI Pathogen Detection Project"/>
        </authorList>
    </citation>
    <scope>NUCLEOTIDE SEQUENCE</scope>
    <source>
        <strain evidence="2">2083-62</strain>
        <strain evidence="1">232-84</strain>
    </source>
</reference>
<evidence type="ECO:0000313" key="2">
    <source>
        <dbReference type="EMBL" id="HAF7947083.1"/>
    </source>
</evidence>
<dbReference type="EMBL" id="DAAMGM010000009">
    <property type="protein sequence ID" value="HAC6575224.1"/>
    <property type="molecule type" value="Genomic_DNA"/>
</dbReference>
<evidence type="ECO:0000313" key="1">
    <source>
        <dbReference type="EMBL" id="HAC6575224.1"/>
    </source>
</evidence>
<name>A0A701ZE42_SALER</name>
<organism evidence="1">
    <name type="scientific">Salmonella enterica</name>
    <name type="common">Salmonella choleraesuis</name>
    <dbReference type="NCBI Taxonomy" id="28901"/>
    <lineage>
        <taxon>Bacteria</taxon>
        <taxon>Pseudomonadati</taxon>
        <taxon>Pseudomonadota</taxon>
        <taxon>Gammaproteobacteria</taxon>
        <taxon>Enterobacterales</taxon>
        <taxon>Enterobacteriaceae</taxon>
        <taxon>Salmonella</taxon>
    </lineage>
</organism>
<accession>A0A701ZE42</accession>
<proteinExistence type="predicted"/>
<protein>
    <submittedName>
        <fullName evidence="1">Uncharacterized protein</fullName>
    </submittedName>
</protein>
<sequence>MKSYQRRAVKNSFQKINTTIVVESYHISIVGQYGKQLSLNFFATSIKMSCFTPHIFPFRNFFQMLANPP</sequence>
<dbReference type="EMBL" id="DAAWHU010000020">
    <property type="protein sequence ID" value="HAF7947083.1"/>
    <property type="molecule type" value="Genomic_DNA"/>
</dbReference>
<dbReference type="AlphaFoldDB" id="A0A701ZE42"/>
<comment type="caution">
    <text evidence="1">The sequence shown here is derived from an EMBL/GenBank/DDBJ whole genome shotgun (WGS) entry which is preliminary data.</text>
</comment>
<gene>
    <name evidence="1" type="ORF">G0B27_13450</name>
    <name evidence="2" type="ORF">GND40_003047</name>
</gene>
<reference evidence="1" key="1">
    <citation type="journal article" date="2018" name="Genome Biol.">
        <title>SKESA: strategic k-mer extension for scrupulous assemblies.</title>
        <authorList>
            <person name="Souvorov A."/>
            <person name="Agarwala R."/>
            <person name="Lipman D.J."/>
        </authorList>
    </citation>
    <scope>NUCLEOTIDE SEQUENCE</scope>
    <source>
        <strain evidence="2">2083-62</strain>
        <strain evidence="1">232-84</strain>
    </source>
</reference>